<evidence type="ECO:0000313" key="2">
    <source>
        <dbReference type="Proteomes" id="UP001344658"/>
    </source>
</evidence>
<dbReference type="Proteomes" id="UP001344658">
    <property type="component" value="Unassembled WGS sequence"/>
</dbReference>
<name>A0ABU7PDR5_9ACTN</name>
<comment type="caution">
    <text evidence="1">The sequence shown here is derived from an EMBL/GenBank/DDBJ whole genome shotgun (WGS) entry which is preliminary data.</text>
</comment>
<organism evidence="1 2">
    <name type="scientific">Actinacidiphila polyblastidii</name>
    <dbReference type="NCBI Taxonomy" id="3110430"/>
    <lineage>
        <taxon>Bacteria</taxon>
        <taxon>Bacillati</taxon>
        <taxon>Actinomycetota</taxon>
        <taxon>Actinomycetes</taxon>
        <taxon>Kitasatosporales</taxon>
        <taxon>Streptomycetaceae</taxon>
        <taxon>Actinacidiphila</taxon>
    </lineage>
</organism>
<dbReference type="EMBL" id="JAZEWV010000014">
    <property type="protein sequence ID" value="MEE4543954.1"/>
    <property type="molecule type" value="Genomic_DNA"/>
</dbReference>
<keyword evidence="2" id="KW-1185">Reference proteome</keyword>
<evidence type="ECO:0008006" key="3">
    <source>
        <dbReference type="Google" id="ProtNLM"/>
    </source>
</evidence>
<accession>A0ABU7PDR5</accession>
<gene>
    <name evidence="1" type="ORF">V2S66_18495</name>
</gene>
<protein>
    <recommendedName>
        <fullName evidence="3">DUF4034 domain-containing protein</fullName>
    </recommendedName>
</protein>
<sequence>MAEFVPAFHPAGLDTALQWAVEAIRVGHWKPMRDLLAETGAHWGLRTSRSQVLGSAAAGGHVVRQWLEEEPGSVDALVMQARVSAELVLRAYRQGHSGVDGLAAQAREAAMAAHRVHAADPVPLVCLLALAATDPSQAHQAHRMPPPANEFLPTGPWRLLGALVERDGFNREGHHRMMQVLLRSRSGGQAAALGFAQWVWSRVPAESCCSLLVLPLHSHAEHYRAKRQHGVADAGVGAMHWRTDPVRAYADRALRCWFEHSERVELSAVDLNHLAHALWADRRFDEAARVFEVIGPHATSAPWMHVANTAGDRDSGAAEFAKARAQCLSIAGNAGAPQAGPAHSVPLPR</sequence>
<dbReference type="RefSeq" id="WP_330796823.1">
    <property type="nucleotide sequence ID" value="NZ_JAZEWV010000014.1"/>
</dbReference>
<proteinExistence type="predicted"/>
<reference evidence="1 2" key="1">
    <citation type="submission" date="2023-12" db="EMBL/GenBank/DDBJ databases">
        <title>Streptomyces sp. V4-01.</title>
        <authorList>
            <person name="Somphong A."/>
            <person name="Phongsopitanun W."/>
        </authorList>
    </citation>
    <scope>NUCLEOTIDE SEQUENCE [LARGE SCALE GENOMIC DNA]</scope>
    <source>
        <strain evidence="1 2">V4-01</strain>
    </source>
</reference>
<evidence type="ECO:0000313" key="1">
    <source>
        <dbReference type="EMBL" id="MEE4543954.1"/>
    </source>
</evidence>